<keyword evidence="1" id="KW-1133">Transmembrane helix</keyword>
<evidence type="ECO:0000256" key="1">
    <source>
        <dbReference type="SAM" id="Phobius"/>
    </source>
</evidence>
<gene>
    <name evidence="2" type="ORF">JI741_03340</name>
</gene>
<feature type="transmembrane region" description="Helical" evidence="1">
    <location>
        <begin position="15"/>
        <end position="39"/>
    </location>
</feature>
<sequence length="169" mass="19781">MIYKIHSRLLAIKVLLLWLALLNVVTVGLDYGQRLLLWLWDRLRSLGVKTFLRSLVSRYLLYVTLINSVPVAVLGWLYFGNYVVLAAIISLHQSKWWAIYKLLALVVALCHAAYSIVLLRRRSIPLLYFVSLLVAFMPFVYAYWMYQDQVLAYQFHPYPLNVLSILIHH</sequence>
<keyword evidence="1" id="KW-0812">Transmembrane</keyword>
<dbReference type="RefSeq" id="WP_202007355.1">
    <property type="nucleotide sequence ID" value="NZ_JAERRB010000001.1"/>
</dbReference>
<evidence type="ECO:0000313" key="2">
    <source>
        <dbReference type="EMBL" id="MBL0740234.1"/>
    </source>
</evidence>
<feature type="transmembrane region" description="Helical" evidence="1">
    <location>
        <begin position="59"/>
        <end position="79"/>
    </location>
</feature>
<proteinExistence type="predicted"/>
<keyword evidence="3" id="KW-1185">Reference proteome</keyword>
<feature type="transmembrane region" description="Helical" evidence="1">
    <location>
        <begin position="99"/>
        <end position="119"/>
    </location>
</feature>
<reference evidence="2 3" key="1">
    <citation type="submission" date="2021-01" db="EMBL/GenBank/DDBJ databases">
        <title>Chryseolinea sp. Jin1 Genome sequencing and assembly.</title>
        <authorList>
            <person name="Kim I."/>
        </authorList>
    </citation>
    <scope>NUCLEOTIDE SEQUENCE [LARGE SCALE GENOMIC DNA]</scope>
    <source>
        <strain evidence="2 3">Jin1</strain>
    </source>
</reference>
<protein>
    <submittedName>
        <fullName evidence="2">Uncharacterized protein</fullName>
    </submittedName>
</protein>
<name>A0ABS1KLA3_9BACT</name>
<comment type="caution">
    <text evidence="2">The sequence shown here is derived from an EMBL/GenBank/DDBJ whole genome shotgun (WGS) entry which is preliminary data.</text>
</comment>
<evidence type="ECO:0000313" key="3">
    <source>
        <dbReference type="Proteomes" id="UP000613030"/>
    </source>
</evidence>
<feature type="transmembrane region" description="Helical" evidence="1">
    <location>
        <begin position="126"/>
        <end position="146"/>
    </location>
</feature>
<dbReference type="EMBL" id="JAERRB010000001">
    <property type="protein sequence ID" value="MBL0740234.1"/>
    <property type="molecule type" value="Genomic_DNA"/>
</dbReference>
<organism evidence="2 3">
    <name type="scientific">Chryseolinea lacunae</name>
    <dbReference type="NCBI Taxonomy" id="2801331"/>
    <lineage>
        <taxon>Bacteria</taxon>
        <taxon>Pseudomonadati</taxon>
        <taxon>Bacteroidota</taxon>
        <taxon>Cytophagia</taxon>
        <taxon>Cytophagales</taxon>
        <taxon>Fulvivirgaceae</taxon>
        <taxon>Chryseolinea</taxon>
    </lineage>
</organism>
<accession>A0ABS1KLA3</accession>
<keyword evidence="1" id="KW-0472">Membrane</keyword>
<dbReference type="Proteomes" id="UP000613030">
    <property type="component" value="Unassembled WGS sequence"/>
</dbReference>